<dbReference type="Pfam" id="PF04055">
    <property type="entry name" value="Radical_SAM"/>
    <property type="match status" value="1"/>
</dbReference>
<accession>A0A2M9A4Z6</accession>
<dbReference type="GO" id="GO:0046872">
    <property type="term" value="F:metal ion binding"/>
    <property type="evidence" value="ECO:0007669"/>
    <property type="project" value="UniProtKB-KW"/>
</dbReference>
<sequence>MKELLSIDLSNYCSKRCSFCYNHSNPEGAIMWKPAEVIDFASDCVKNGIKAVSLGGGEPFEYEGIFKIMDALYPITYLSVTSNGLPLLKRDVFEKLLKHSPDKIHLTIHNPDNQKEVIRVIEQVVELSKTKIKPGVNLLVSSYCIAECQEVYAKLLETLQSNQIILIPKRFGDTPTAKQMAFVANGKPFQSPSCLLKCEIPSKFVSVSWDKKVNHCSYAGGKEPLRTLDYAGLVDALKRVVFSNCSKRINLHSQTE</sequence>
<evidence type="ECO:0000256" key="1">
    <source>
        <dbReference type="ARBA" id="ARBA00001966"/>
    </source>
</evidence>
<dbReference type="EMBL" id="PGEX01000001">
    <property type="protein sequence ID" value="PJJ40780.1"/>
    <property type="molecule type" value="Genomic_DNA"/>
</dbReference>
<evidence type="ECO:0000313" key="8">
    <source>
        <dbReference type="Proteomes" id="UP000231134"/>
    </source>
</evidence>
<comment type="caution">
    <text evidence="7">The sequence shown here is derived from an EMBL/GenBank/DDBJ whole genome shotgun (WGS) entry which is preliminary data.</text>
</comment>
<dbReference type="PANTHER" id="PTHR11228">
    <property type="entry name" value="RADICAL SAM DOMAIN PROTEIN"/>
    <property type="match status" value="1"/>
</dbReference>
<dbReference type="SFLD" id="SFLDS00029">
    <property type="entry name" value="Radical_SAM"/>
    <property type="match status" value="1"/>
</dbReference>
<dbReference type="Proteomes" id="UP000231134">
    <property type="component" value="Unassembled WGS sequence"/>
</dbReference>
<gene>
    <name evidence="7" type="ORF">BGX16_0722</name>
</gene>
<protein>
    <submittedName>
        <fullName evidence="7">Radical SAM family protein</fullName>
    </submittedName>
</protein>
<dbReference type="InterPro" id="IPR050377">
    <property type="entry name" value="Radical_SAM_PqqE_MftC-like"/>
</dbReference>
<evidence type="ECO:0000256" key="3">
    <source>
        <dbReference type="ARBA" id="ARBA00022723"/>
    </source>
</evidence>
<evidence type="ECO:0000313" key="7">
    <source>
        <dbReference type="EMBL" id="PJJ40780.1"/>
    </source>
</evidence>
<organism evidence="7 8">
    <name type="scientific">Hallerella succinigenes</name>
    <dbReference type="NCBI Taxonomy" id="1896222"/>
    <lineage>
        <taxon>Bacteria</taxon>
        <taxon>Pseudomonadati</taxon>
        <taxon>Fibrobacterota</taxon>
        <taxon>Fibrobacteria</taxon>
        <taxon>Fibrobacterales</taxon>
        <taxon>Fibrobacteraceae</taxon>
        <taxon>Hallerella</taxon>
    </lineage>
</organism>
<dbReference type="InterPro" id="IPR013785">
    <property type="entry name" value="Aldolase_TIM"/>
</dbReference>
<evidence type="ECO:0000256" key="2">
    <source>
        <dbReference type="ARBA" id="ARBA00022691"/>
    </source>
</evidence>
<dbReference type="AlphaFoldDB" id="A0A2M9A4Z6"/>
<keyword evidence="8" id="KW-1185">Reference proteome</keyword>
<dbReference type="Gene3D" id="3.20.20.70">
    <property type="entry name" value="Aldolase class I"/>
    <property type="match status" value="1"/>
</dbReference>
<dbReference type="InterPro" id="IPR007197">
    <property type="entry name" value="rSAM"/>
</dbReference>
<keyword evidence="2" id="KW-0949">S-adenosyl-L-methionine</keyword>
<keyword evidence="5" id="KW-0411">Iron-sulfur</keyword>
<evidence type="ECO:0000256" key="5">
    <source>
        <dbReference type="ARBA" id="ARBA00023014"/>
    </source>
</evidence>
<feature type="domain" description="Radical SAM core" evidence="6">
    <location>
        <begin position="1"/>
        <end position="222"/>
    </location>
</feature>
<dbReference type="PROSITE" id="PS51918">
    <property type="entry name" value="RADICAL_SAM"/>
    <property type="match status" value="1"/>
</dbReference>
<proteinExistence type="predicted"/>
<name>A0A2M9A4Z6_9BACT</name>
<keyword evidence="3" id="KW-0479">Metal-binding</keyword>
<dbReference type="SUPFAM" id="SSF102114">
    <property type="entry name" value="Radical SAM enzymes"/>
    <property type="match status" value="1"/>
</dbReference>
<dbReference type="OrthoDB" id="9782387at2"/>
<comment type="cofactor">
    <cofactor evidence="1">
        <name>[4Fe-4S] cluster</name>
        <dbReference type="ChEBI" id="CHEBI:49883"/>
    </cofactor>
</comment>
<evidence type="ECO:0000256" key="4">
    <source>
        <dbReference type="ARBA" id="ARBA00023004"/>
    </source>
</evidence>
<dbReference type="RefSeq" id="WP_073188663.1">
    <property type="nucleotide sequence ID" value="NZ_PGEX01000001.1"/>
</dbReference>
<reference evidence="7 8" key="1">
    <citation type="submission" date="2017-11" db="EMBL/GenBank/DDBJ databases">
        <title>Animal gut microbial communities from fecal samples from Wisconsin, USA.</title>
        <authorList>
            <person name="Neumann A."/>
        </authorList>
    </citation>
    <scope>NUCLEOTIDE SEQUENCE [LARGE SCALE GENOMIC DNA]</scope>
    <source>
        <strain evidence="7 8">UWS3</strain>
    </source>
</reference>
<dbReference type="SFLD" id="SFLDG01067">
    <property type="entry name" value="SPASM/twitch_domain_containing"/>
    <property type="match status" value="1"/>
</dbReference>
<dbReference type="InterPro" id="IPR058240">
    <property type="entry name" value="rSAM_sf"/>
</dbReference>
<evidence type="ECO:0000259" key="6">
    <source>
        <dbReference type="PROSITE" id="PS51918"/>
    </source>
</evidence>
<keyword evidence="4" id="KW-0408">Iron</keyword>
<dbReference type="GO" id="GO:0003824">
    <property type="term" value="F:catalytic activity"/>
    <property type="evidence" value="ECO:0007669"/>
    <property type="project" value="InterPro"/>
</dbReference>
<dbReference type="GO" id="GO:0051536">
    <property type="term" value="F:iron-sulfur cluster binding"/>
    <property type="evidence" value="ECO:0007669"/>
    <property type="project" value="UniProtKB-KW"/>
</dbReference>
<dbReference type="PANTHER" id="PTHR11228:SF7">
    <property type="entry name" value="PQQA PEPTIDE CYCLASE"/>
    <property type="match status" value="1"/>
</dbReference>
<dbReference type="CDD" id="cd01335">
    <property type="entry name" value="Radical_SAM"/>
    <property type="match status" value="1"/>
</dbReference>